<dbReference type="EMBL" id="JAFBCL010000001">
    <property type="protein sequence ID" value="MBM7811573.1"/>
    <property type="molecule type" value="Genomic_DNA"/>
</dbReference>
<proteinExistence type="predicted"/>
<feature type="compositionally biased region" description="Basic and acidic residues" evidence="1">
    <location>
        <begin position="38"/>
        <end position="56"/>
    </location>
</feature>
<evidence type="ECO:0000313" key="2">
    <source>
        <dbReference type="EMBL" id="MBM7811573.1"/>
    </source>
</evidence>
<reference evidence="2 3" key="1">
    <citation type="submission" date="2021-01" db="EMBL/GenBank/DDBJ databases">
        <title>Sequencing the genomes of 1000 actinobacteria strains.</title>
        <authorList>
            <person name="Klenk H.-P."/>
        </authorList>
    </citation>
    <scope>NUCLEOTIDE SEQUENCE [LARGE SCALE GENOMIC DNA]</scope>
    <source>
        <strain evidence="2 3">DSM 44581</strain>
    </source>
</reference>
<sequence>MSEPGDDAAAAAAKEAERRRRLAEVFGEVLPETPDEPAAERRDDRWYLENRPPHHE</sequence>
<keyword evidence="3" id="KW-1185">Reference proteome</keyword>
<dbReference type="RefSeq" id="WP_204842445.1">
    <property type="nucleotide sequence ID" value="NZ_JAFBCL010000001.1"/>
</dbReference>
<comment type="caution">
    <text evidence="2">The sequence shown here is derived from an EMBL/GenBank/DDBJ whole genome shotgun (WGS) entry which is preliminary data.</text>
</comment>
<organism evidence="2 3">
    <name type="scientific">Saccharothrix algeriensis</name>
    <dbReference type="NCBI Taxonomy" id="173560"/>
    <lineage>
        <taxon>Bacteria</taxon>
        <taxon>Bacillati</taxon>
        <taxon>Actinomycetota</taxon>
        <taxon>Actinomycetes</taxon>
        <taxon>Pseudonocardiales</taxon>
        <taxon>Pseudonocardiaceae</taxon>
        <taxon>Saccharothrix</taxon>
    </lineage>
</organism>
<evidence type="ECO:0000256" key="1">
    <source>
        <dbReference type="SAM" id="MobiDB-lite"/>
    </source>
</evidence>
<evidence type="ECO:0000313" key="3">
    <source>
        <dbReference type="Proteomes" id="UP001195724"/>
    </source>
</evidence>
<accession>A0ABS2S5R3</accession>
<protein>
    <submittedName>
        <fullName evidence="2">Uncharacterized protein</fullName>
    </submittedName>
</protein>
<name>A0ABS2S5R3_9PSEU</name>
<gene>
    <name evidence="2" type="ORF">JOE68_002438</name>
</gene>
<feature type="region of interest" description="Disordered" evidence="1">
    <location>
        <begin position="1"/>
        <end position="56"/>
    </location>
</feature>
<dbReference type="Proteomes" id="UP001195724">
    <property type="component" value="Unassembled WGS sequence"/>
</dbReference>